<protein>
    <submittedName>
        <fullName evidence="2">PepSY domain-containing protein</fullName>
    </submittedName>
</protein>
<reference evidence="2" key="1">
    <citation type="submission" date="2019-04" db="EMBL/GenBank/DDBJ databases">
        <title>Whole genome sequencing of cave bacteria.</title>
        <authorList>
            <person name="Gan H.M."/>
            <person name="Barton H."/>
            <person name="Savka M.A."/>
        </authorList>
    </citation>
    <scope>NUCLEOTIDE SEQUENCE [LARGE SCALE GENOMIC DNA]</scope>
    <source>
        <strain evidence="2">LC387</strain>
    </source>
</reference>
<dbReference type="Pfam" id="PF03929">
    <property type="entry name" value="PepSY_TM"/>
    <property type="match status" value="1"/>
</dbReference>
<feature type="transmembrane region" description="Helical" evidence="1">
    <location>
        <begin position="149"/>
        <end position="170"/>
    </location>
</feature>
<feature type="transmembrane region" description="Helical" evidence="1">
    <location>
        <begin position="191"/>
        <end position="215"/>
    </location>
</feature>
<evidence type="ECO:0000313" key="3">
    <source>
        <dbReference type="Proteomes" id="UP000034832"/>
    </source>
</evidence>
<dbReference type="EMBL" id="LBIA02000001">
    <property type="protein sequence ID" value="TKT72293.1"/>
    <property type="molecule type" value="Genomic_DNA"/>
</dbReference>
<comment type="caution">
    <text evidence="2">The sequence shown here is derived from an EMBL/GenBank/DDBJ whole genome shotgun (WGS) entry which is preliminary data.</text>
</comment>
<accession>A0A4V6BE44</accession>
<name>A0A4V6BE44_9BRAD</name>
<sequence>MAGTGKSLRRWGWTHKWSSIICTVFMLMLCITGLPLIFHHEIDHLLHEEVQAAPVPEGTPRANLDLVVKNSLTKDPGMVPHFLIWDPDDANALLVSIGKTLEASPVDNRIVRVDAHTAAYLDAPDVTGRFTYIMLKLHTDMFAGLPGKLFLGLMGILFCVAIISGIVVYAPSMRKLKFGTYRRDRLRVVRWLDIHNITGIVLVMWMLVVGFTGVINTWAELVIKVWQFGQLAEMTAQYKDKPLPANPSSIDAAVQVAIKAEPNMKPAFVAFPGTIFSSKSHYAVFMRGNTPLTAKLLKPALIDAETGVLTDSRPLPWYVSTLLISQPLHFGDYGGMPLKIIWAILDIITIAVLITGLYLWLRRRQSGVSIERVVVDASASDHRPVYTS</sequence>
<feature type="transmembrane region" description="Helical" evidence="1">
    <location>
        <begin position="340"/>
        <end position="361"/>
    </location>
</feature>
<keyword evidence="1" id="KW-0472">Membrane</keyword>
<dbReference type="AlphaFoldDB" id="A0A4V6BE44"/>
<dbReference type="RefSeq" id="WP_046827214.1">
    <property type="nucleotide sequence ID" value="NZ_LBIA02000001.1"/>
</dbReference>
<keyword evidence="3" id="KW-1185">Reference proteome</keyword>
<proteinExistence type="predicted"/>
<dbReference type="Proteomes" id="UP000034832">
    <property type="component" value="Unassembled WGS sequence"/>
</dbReference>
<evidence type="ECO:0000313" key="2">
    <source>
        <dbReference type="EMBL" id="TKT72293.1"/>
    </source>
</evidence>
<dbReference type="OrthoDB" id="6307929at2"/>
<organism evidence="2 3">
    <name type="scientific">Afipia massiliensis</name>
    <dbReference type="NCBI Taxonomy" id="211460"/>
    <lineage>
        <taxon>Bacteria</taxon>
        <taxon>Pseudomonadati</taxon>
        <taxon>Pseudomonadota</taxon>
        <taxon>Alphaproteobacteria</taxon>
        <taxon>Hyphomicrobiales</taxon>
        <taxon>Nitrobacteraceae</taxon>
        <taxon>Afipia</taxon>
    </lineage>
</organism>
<dbReference type="PANTHER" id="PTHR34219">
    <property type="entry name" value="IRON-REGULATED INNER MEMBRANE PROTEIN-RELATED"/>
    <property type="match status" value="1"/>
</dbReference>
<keyword evidence="1" id="KW-0812">Transmembrane</keyword>
<dbReference type="InterPro" id="IPR005625">
    <property type="entry name" value="PepSY-ass_TM"/>
</dbReference>
<feature type="transmembrane region" description="Helical" evidence="1">
    <location>
        <begin position="20"/>
        <end position="38"/>
    </location>
</feature>
<dbReference type="PANTHER" id="PTHR34219:SF3">
    <property type="entry name" value="BLL7967 PROTEIN"/>
    <property type="match status" value="1"/>
</dbReference>
<dbReference type="STRING" id="211460.YH63_05855"/>
<keyword evidence="1" id="KW-1133">Transmembrane helix</keyword>
<gene>
    <name evidence="2" type="ORF">YH63_013155</name>
</gene>
<evidence type="ECO:0000256" key="1">
    <source>
        <dbReference type="SAM" id="Phobius"/>
    </source>
</evidence>